<sequence length="130" mass="13855">MDAPAAKHTSNPVRHELEPLTKRFPAIGSPVNGSWVSGDMGDPDVPGPSLYWIDSIVELSPSVAEDLKARSRPMPTTDRPDVWESLRADLPQGGFLASSQLDAAFTGTKIKSKAFLAEDAPVVVITATGE</sequence>
<feature type="region of interest" description="Disordered" evidence="1">
    <location>
        <begin position="1"/>
        <end position="26"/>
    </location>
</feature>
<comment type="caution">
    <text evidence="2">The sequence shown here is derived from an EMBL/GenBank/DDBJ whole genome shotgun (WGS) entry which is preliminary data.</text>
</comment>
<evidence type="ECO:0000313" key="3">
    <source>
        <dbReference type="Proteomes" id="UP000518188"/>
    </source>
</evidence>
<protein>
    <submittedName>
        <fullName evidence="2">Uncharacterized protein</fullName>
    </submittedName>
</protein>
<reference evidence="2 3" key="1">
    <citation type="submission" date="2020-04" db="EMBL/GenBank/DDBJ databases">
        <title>MicrobeNet Type strains.</title>
        <authorList>
            <person name="Nicholson A.C."/>
        </authorList>
    </citation>
    <scope>NUCLEOTIDE SEQUENCE [LARGE SCALE GENOMIC DNA]</scope>
    <source>
        <strain evidence="2 3">ATCC 700731</strain>
    </source>
</reference>
<organism evidence="2 3">
    <name type="scientific">Mycolicibacterium septicum DSM 44393</name>
    <dbReference type="NCBI Taxonomy" id="1341646"/>
    <lineage>
        <taxon>Bacteria</taxon>
        <taxon>Bacillati</taxon>
        <taxon>Actinomycetota</taxon>
        <taxon>Actinomycetes</taxon>
        <taxon>Mycobacteriales</taxon>
        <taxon>Mycobacteriaceae</taxon>
        <taxon>Mycolicibacterium</taxon>
    </lineage>
</organism>
<dbReference type="EMBL" id="JAAXPJ010000004">
    <property type="protein sequence ID" value="NKZ11719.1"/>
    <property type="molecule type" value="Genomic_DNA"/>
</dbReference>
<gene>
    <name evidence="2" type="ORF">HGA11_12075</name>
</gene>
<dbReference type="AlphaFoldDB" id="A0A7X6MP11"/>
<accession>A0A7X6MP11</accession>
<evidence type="ECO:0000256" key="1">
    <source>
        <dbReference type="SAM" id="MobiDB-lite"/>
    </source>
</evidence>
<dbReference type="Proteomes" id="UP000518188">
    <property type="component" value="Unassembled WGS sequence"/>
</dbReference>
<name>A0A7X6MP11_9MYCO</name>
<evidence type="ECO:0000313" key="2">
    <source>
        <dbReference type="EMBL" id="NKZ11719.1"/>
    </source>
</evidence>
<proteinExistence type="predicted"/>
<dbReference type="RefSeq" id="WP_044520958.1">
    <property type="nucleotide sequence ID" value="NZ_HG322952.1"/>
</dbReference>